<evidence type="ECO:0000256" key="5">
    <source>
        <dbReference type="SAM" id="MobiDB-lite"/>
    </source>
</evidence>
<dbReference type="EMBL" id="JBHSPW010000004">
    <property type="protein sequence ID" value="MFC5893535.1"/>
    <property type="molecule type" value="Genomic_DNA"/>
</dbReference>
<evidence type="ECO:0000313" key="8">
    <source>
        <dbReference type="Proteomes" id="UP001596241"/>
    </source>
</evidence>
<keyword evidence="3 4" id="KW-0067">ATP-binding</keyword>
<dbReference type="PANTHER" id="PTHR21621">
    <property type="entry name" value="RIBOSOMAL PROTEIN S6 MODIFICATION PROTEIN"/>
    <property type="match status" value="1"/>
</dbReference>
<evidence type="ECO:0000259" key="6">
    <source>
        <dbReference type="PROSITE" id="PS50975"/>
    </source>
</evidence>
<dbReference type="SUPFAM" id="SSF56059">
    <property type="entry name" value="Glutathione synthetase ATP-binding domain-like"/>
    <property type="match status" value="1"/>
</dbReference>
<evidence type="ECO:0000313" key="7">
    <source>
        <dbReference type="EMBL" id="MFC5893535.1"/>
    </source>
</evidence>
<protein>
    <submittedName>
        <fullName evidence="7">RimK family alpha-L-glutamate ligase</fullName>
    </submittedName>
</protein>
<keyword evidence="1" id="KW-0479">Metal-binding</keyword>
<dbReference type="Gene3D" id="3.30.470.20">
    <property type="entry name" value="ATP-grasp fold, B domain"/>
    <property type="match status" value="1"/>
</dbReference>
<dbReference type="PROSITE" id="PS50975">
    <property type="entry name" value="ATP_GRASP"/>
    <property type="match status" value="1"/>
</dbReference>
<comment type="caution">
    <text evidence="7">The sequence shown here is derived from an EMBL/GenBank/DDBJ whole genome shotgun (WGS) entry which is preliminary data.</text>
</comment>
<dbReference type="RefSeq" id="WP_345090067.1">
    <property type="nucleotide sequence ID" value="NZ_BAAAWG010000017.1"/>
</dbReference>
<evidence type="ECO:0000256" key="1">
    <source>
        <dbReference type="ARBA" id="ARBA00022723"/>
    </source>
</evidence>
<keyword evidence="8" id="KW-1185">Reference proteome</keyword>
<gene>
    <name evidence="7" type="ORF">ACFP3M_11970</name>
</gene>
<dbReference type="Gene3D" id="3.40.50.20">
    <property type="match status" value="1"/>
</dbReference>
<name>A0ABW1FH12_9ACTN</name>
<keyword evidence="2 4" id="KW-0547">Nucleotide-binding</keyword>
<dbReference type="PANTHER" id="PTHR21621:SF0">
    <property type="entry name" value="BETA-CITRYLGLUTAMATE SYNTHASE B-RELATED"/>
    <property type="match status" value="1"/>
</dbReference>
<sequence>MKTAEGAPSVIPAPADVWMLVREQPSMLGNATQALATALAAAHGPRFAVWHTDELLFGVADGRLVLRTLGGADVPAPEVVCVRQMPGSMRDNREVTLLRHLERMGSTLVNRPDAHLLCRNKIWQLQELAAAGLPVPDTLSYATAPLEGVVRNVAAPCVVKAVRGTKGHQVFLAPDQRLLRDVAGSLTQEVPFLFQEHVAASHGRTLRVVVVDGEPVGAVLHTSGGDALAANIGNGGSAALCSGRYPEAERIAVEAAAVLGLDIAGVDLLFTADDGYTLCEVNAVPGWRPAMTTVVPAITACIARRLAARGSVTHGSATRGSTARRDGTACRERA</sequence>
<evidence type="ECO:0000256" key="3">
    <source>
        <dbReference type="ARBA" id="ARBA00022840"/>
    </source>
</evidence>
<feature type="compositionally biased region" description="Basic and acidic residues" evidence="5">
    <location>
        <begin position="323"/>
        <end position="334"/>
    </location>
</feature>
<dbReference type="InterPro" id="IPR004666">
    <property type="entry name" value="Rp_bS6_RimK/Lys_biosynth_LsyX"/>
</dbReference>
<evidence type="ECO:0000256" key="2">
    <source>
        <dbReference type="ARBA" id="ARBA00022741"/>
    </source>
</evidence>
<reference evidence="8" key="1">
    <citation type="journal article" date="2019" name="Int. J. Syst. Evol. Microbiol.">
        <title>The Global Catalogue of Microorganisms (GCM) 10K type strain sequencing project: providing services to taxonomists for standard genome sequencing and annotation.</title>
        <authorList>
            <consortium name="The Broad Institute Genomics Platform"/>
            <consortium name="The Broad Institute Genome Sequencing Center for Infectious Disease"/>
            <person name="Wu L."/>
            <person name="Ma J."/>
        </authorList>
    </citation>
    <scope>NUCLEOTIDE SEQUENCE [LARGE SCALE GENOMIC DNA]</scope>
    <source>
        <strain evidence="8">CGMCC 1.15809</strain>
    </source>
</reference>
<dbReference type="Proteomes" id="UP001596241">
    <property type="component" value="Unassembled WGS sequence"/>
</dbReference>
<proteinExistence type="predicted"/>
<dbReference type="NCBIfam" id="TIGR00768">
    <property type="entry name" value="rimK_fam"/>
    <property type="match status" value="1"/>
</dbReference>
<feature type="domain" description="ATP-grasp" evidence="6">
    <location>
        <begin position="125"/>
        <end position="311"/>
    </location>
</feature>
<dbReference type="Pfam" id="PF08443">
    <property type="entry name" value="RimK"/>
    <property type="match status" value="1"/>
</dbReference>
<keyword evidence="7" id="KW-0436">Ligase</keyword>
<dbReference type="InterPro" id="IPR011761">
    <property type="entry name" value="ATP-grasp"/>
</dbReference>
<dbReference type="GO" id="GO:0016874">
    <property type="term" value="F:ligase activity"/>
    <property type="evidence" value="ECO:0007669"/>
    <property type="project" value="UniProtKB-KW"/>
</dbReference>
<evidence type="ECO:0000256" key="4">
    <source>
        <dbReference type="PROSITE-ProRule" id="PRU00409"/>
    </source>
</evidence>
<feature type="region of interest" description="Disordered" evidence="5">
    <location>
        <begin position="313"/>
        <end position="334"/>
    </location>
</feature>
<dbReference type="InterPro" id="IPR013651">
    <property type="entry name" value="ATP-grasp_RimK-type"/>
</dbReference>
<organism evidence="7 8">
    <name type="scientific">Streptomyces ramulosus</name>
    <dbReference type="NCBI Taxonomy" id="47762"/>
    <lineage>
        <taxon>Bacteria</taxon>
        <taxon>Bacillati</taxon>
        <taxon>Actinomycetota</taxon>
        <taxon>Actinomycetes</taxon>
        <taxon>Kitasatosporales</taxon>
        <taxon>Streptomycetaceae</taxon>
        <taxon>Streptomyces</taxon>
    </lineage>
</organism>
<accession>A0ABW1FH12</accession>